<keyword evidence="1" id="KW-0472">Membrane</keyword>
<dbReference type="Proteomes" id="UP001629745">
    <property type="component" value="Unassembled WGS sequence"/>
</dbReference>
<accession>A0ABW9FEP4</accession>
<reference evidence="2 3" key="1">
    <citation type="submission" date="2023-11" db="EMBL/GenBank/DDBJ databases">
        <authorList>
            <person name="Val-Calvo J."/>
            <person name="Scortti M."/>
            <person name="Vazquez-Boland J."/>
        </authorList>
    </citation>
    <scope>NUCLEOTIDE SEQUENCE [LARGE SCALE GENOMIC DNA]</scope>
    <source>
        <strain evidence="2 3">PAM 2766</strain>
    </source>
</reference>
<feature type="transmembrane region" description="Helical" evidence="1">
    <location>
        <begin position="253"/>
        <end position="269"/>
    </location>
</feature>
<keyword evidence="1" id="KW-0812">Transmembrane</keyword>
<feature type="transmembrane region" description="Helical" evidence="1">
    <location>
        <begin position="326"/>
        <end position="344"/>
    </location>
</feature>
<feature type="transmembrane region" description="Helical" evidence="1">
    <location>
        <begin position="351"/>
        <end position="372"/>
    </location>
</feature>
<keyword evidence="3" id="KW-1185">Reference proteome</keyword>
<feature type="transmembrane region" description="Helical" evidence="1">
    <location>
        <begin position="301"/>
        <end position="320"/>
    </location>
</feature>
<feature type="transmembrane region" description="Helical" evidence="1">
    <location>
        <begin position="275"/>
        <end position="294"/>
    </location>
</feature>
<gene>
    <name evidence="2" type="ORF">ABEU20_002573</name>
</gene>
<sequence length="421" mass="42934">MSRLARIVPVLAALVCGALAGRVLWSPLPDDFIRAESALPAVLVANGTGVACTAVVAVVVTAALARRRSIMLVTAAAVIGLLLLVLPDLVRYPSDSAVLLYSNAIAAGLVLGGASVLAARDANAQAALAAGTIGAFLMAGAVVDMRRFGANDGGWTAYAPLESVETAGVASPWPVIAAAVLIVLAALLDRRTSWTAHIETRWLAVATALPVAAFAANWILIESGARPEWWYPYVGVTVALVAWLAWQLPGRDGQVVFAGAAVLAAASGGSQWTSIGWWSLAIPGALIAVGVVAGRRWPVPVVGFGLLAVTATASLVTFEAQDVPALAYMFLLPVAAGYTAGSCLPTSAPAATVGLALPFTVGIPGVVATAWMVTEQYADYAPASVFERSVSLSVPAVLAAVAVVVVCGVGAWGLRLRSGAR</sequence>
<feature type="transmembrane region" description="Helical" evidence="1">
    <location>
        <begin position="392"/>
        <end position="414"/>
    </location>
</feature>
<feature type="transmembrane region" description="Helical" evidence="1">
    <location>
        <begin position="70"/>
        <end position="86"/>
    </location>
</feature>
<evidence type="ECO:0000313" key="2">
    <source>
        <dbReference type="EMBL" id="MFM1723999.1"/>
    </source>
</evidence>
<keyword evidence="1" id="KW-1133">Transmembrane helix</keyword>
<feature type="transmembrane region" description="Helical" evidence="1">
    <location>
        <begin position="200"/>
        <end position="218"/>
    </location>
</feature>
<feature type="transmembrane region" description="Helical" evidence="1">
    <location>
        <begin position="126"/>
        <end position="143"/>
    </location>
</feature>
<dbReference type="EMBL" id="JBDLNV010000003">
    <property type="protein sequence ID" value="MFM1723999.1"/>
    <property type="molecule type" value="Genomic_DNA"/>
</dbReference>
<evidence type="ECO:0000256" key="1">
    <source>
        <dbReference type="SAM" id="Phobius"/>
    </source>
</evidence>
<feature type="transmembrane region" description="Helical" evidence="1">
    <location>
        <begin position="230"/>
        <end position="246"/>
    </location>
</feature>
<feature type="transmembrane region" description="Helical" evidence="1">
    <location>
        <begin position="170"/>
        <end position="188"/>
    </location>
</feature>
<name>A0ABW9FEP4_9NOCA</name>
<organism evidence="2 3">
    <name type="scientific">Rhodococcus parequi</name>
    <dbReference type="NCBI Taxonomy" id="3137122"/>
    <lineage>
        <taxon>Bacteria</taxon>
        <taxon>Bacillati</taxon>
        <taxon>Actinomycetota</taxon>
        <taxon>Actinomycetes</taxon>
        <taxon>Mycobacteriales</taxon>
        <taxon>Nocardiaceae</taxon>
        <taxon>Rhodococcus</taxon>
    </lineage>
</organism>
<comment type="caution">
    <text evidence="2">The sequence shown here is derived from an EMBL/GenBank/DDBJ whole genome shotgun (WGS) entry which is preliminary data.</text>
</comment>
<evidence type="ECO:0000313" key="3">
    <source>
        <dbReference type="Proteomes" id="UP001629745"/>
    </source>
</evidence>
<feature type="transmembrane region" description="Helical" evidence="1">
    <location>
        <begin position="98"/>
        <end position="119"/>
    </location>
</feature>
<feature type="transmembrane region" description="Helical" evidence="1">
    <location>
        <begin position="44"/>
        <end position="65"/>
    </location>
</feature>
<protein>
    <submittedName>
        <fullName evidence="2">Uncharacterized protein</fullName>
    </submittedName>
</protein>
<dbReference type="RefSeq" id="WP_420164536.1">
    <property type="nucleotide sequence ID" value="NZ_JBDLNV010000003.1"/>
</dbReference>
<proteinExistence type="predicted"/>